<reference evidence="1" key="1">
    <citation type="submission" date="2020-08" db="EMBL/GenBank/DDBJ databases">
        <title>Plant Genome Project.</title>
        <authorList>
            <person name="Zhang R.-G."/>
        </authorList>
    </citation>
    <scope>NUCLEOTIDE SEQUENCE</scope>
    <source>
        <strain evidence="1">WSP0</strain>
        <tissue evidence="1">Leaf</tissue>
    </source>
</reference>
<evidence type="ECO:0000313" key="1">
    <source>
        <dbReference type="EMBL" id="KAG5550173.1"/>
    </source>
</evidence>
<dbReference type="AlphaFoldDB" id="A0AAV6KD11"/>
<organism evidence="1 2">
    <name type="scientific">Rhododendron griersonianum</name>
    <dbReference type="NCBI Taxonomy" id="479676"/>
    <lineage>
        <taxon>Eukaryota</taxon>
        <taxon>Viridiplantae</taxon>
        <taxon>Streptophyta</taxon>
        <taxon>Embryophyta</taxon>
        <taxon>Tracheophyta</taxon>
        <taxon>Spermatophyta</taxon>
        <taxon>Magnoliopsida</taxon>
        <taxon>eudicotyledons</taxon>
        <taxon>Gunneridae</taxon>
        <taxon>Pentapetalae</taxon>
        <taxon>asterids</taxon>
        <taxon>Ericales</taxon>
        <taxon>Ericaceae</taxon>
        <taxon>Ericoideae</taxon>
        <taxon>Rhodoreae</taxon>
        <taxon>Rhododendron</taxon>
    </lineage>
</organism>
<evidence type="ECO:0000313" key="2">
    <source>
        <dbReference type="Proteomes" id="UP000823749"/>
    </source>
</evidence>
<dbReference type="PANTHER" id="PTHR35311:SF1">
    <property type="entry name" value="PROTEIN EMBRYO DEFECTIVE 1674"/>
    <property type="match status" value="1"/>
</dbReference>
<comment type="caution">
    <text evidence="1">The sequence shown here is derived from an EMBL/GenBank/DDBJ whole genome shotgun (WGS) entry which is preliminary data.</text>
</comment>
<dbReference type="PANTHER" id="PTHR35311">
    <property type="entry name" value="KINETOCHORE-ASSOCIATED PROTEIN KNL-2 HOMOLOG"/>
    <property type="match status" value="1"/>
</dbReference>
<sequence length="104" mass="12136">MIFVLRRSFQLGADDKRLLESPVTKRGTEKTTFVSPESSSFKRSRSGRLLLPTLEFWRNQLVIYDGDHQITGIQEGPRDVEPSRGLFPKNIYFKREIKDFDWAS</sequence>
<dbReference type="Proteomes" id="UP000823749">
    <property type="component" value="Chromosome 5"/>
</dbReference>
<proteinExistence type="predicted"/>
<gene>
    <name evidence="1" type="ORF">RHGRI_015206</name>
</gene>
<keyword evidence="2" id="KW-1185">Reference proteome</keyword>
<dbReference type="InterPro" id="IPR053090">
    <property type="entry name" value="Centromere_KNL-2_homolog"/>
</dbReference>
<protein>
    <submittedName>
        <fullName evidence="1">Uncharacterized protein</fullName>
    </submittedName>
</protein>
<name>A0AAV6KD11_9ERIC</name>
<accession>A0AAV6KD11</accession>
<dbReference type="EMBL" id="JACTNZ010000005">
    <property type="protein sequence ID" value="KAG5550173.1"/>
    <property type="molecule type" value="Genomic_DNA"/>
</dbReference>